<feature type="non-terminal residue" evidence="2">
    <location>
        <position position="1"/>
    </location>
</feature>
<evidence type="ECO:0000313" key="2">
    <source>
        <dbReference type="EMBL" id="KKK98298.1"/>
    </source>
</evidence>
<feature type="transmembrane region" description="Helical" evidence="1">
    <location>
        <begin position="240"/>
        <end position="258"/>
    </location>
</feature>
<evidence type="ECO:0000256" key="1">
    <source>
        <dbReference type="SAM" id="Phobius"/>
    </source>
</evidence>
<protein>
    <submittedName>
        <fullName evidence="2">Uncharacterized protein</fullName>
    </submittedName>
</protein>
<organism evidence="2">
    <name type="scientific">marine sediment metagenome</name>
    <dbReference type="NCBI Taxonomy" id="412755"/>
    <lineage>
        <taxon>unclassified sequences</taxon>
        <taxon>metagenomes</taxon>
        <taxon>ecological metagenomes</taxon>
    </lineage>
</organism>
<reference evidence="2" key="1">
    <citation type="journal article" date="2015" name="Nature">
        <title>Complex archaea that bridge the gap between prokaryotes and eukaryotes.</title>
        <authorList>
            <person name="Spang A."/>
            <person name="Saw J.H."/>
            <person name="Jorgensen S.L."/>
            <person name="Zaremba-Niedzwiedzka K."/>
            <person name="Martijn J."/>
            <person name="Lind A.E."/>
            <person name="van Eijk R."/>
            <person name="Schleper C."/>
            <person name="Guy L."/>
            <person name="Ettema T.J."/>
        </authorList>
    </citation>
    <scope>NUCLEOTIDE SEQUENCE</scope>
</reference>
<keyword evidence="1" id="KW-0812">Transmembrane</keyword>
<keyword evidence="1" id="KW-1133">Transmembrane helix</keyword>
<keyword evidence="1" id="KW-0472">Membrane</keyword>
<comment type="caution">
    <text evidence="2">The sequence shown here is derived from an EMBL/GenBank/DDBJ whole genome shotgun (WGS) entry which is preliminary data.</text>
</comment>
<gene>
    <name evidence="2" type="ORF">LCGC14_2644140</name>
</gene>
<name>A0A0F8ZWP1_9ZZZZ</name>
<dbReference type="EMBL" id="LAZR01045678">
    <property type="protein sequence ID" value="KKK98298.1"/>
    <property type="molecule type" value="Genomic_DNA"/>
</dbReference>
<sequence>DLNLIKTFLYRWLLPRLLARACESSVPRSGRKGEEVNCYVVALDRDDSPYFVATAIDGGVLTGLKYDGKSYADKATISISDLENGALRITHYYGLSEIAYDSIYDVAFHYLTKLIYIKIHIVRYIDSTFQYFFNKRKLVTKKRMDLLRFMMDDQLDRTHDGIGSLDLMSKIYSTRLFLHPSWEVQYKKLELYLYSLVSSGEIEKVKNDDYVVTGKAISTIEKYEEEERRHTEAVKLQRKMLWLTIIAVIFAIVQSGIIKLPTIFDFSDIPGIENSQNQANPADAKRRAAD</sequence>
<dbReference type="AlphaFoldDB" id="A0A0F8ZWP1"/>
<accession>A0A0F8ZWP1</accession>
<proteinExistence type="predicted"/>